<accession>A0A1T4KJA6</accession>
<dbReference type="InterPro" id="IPR000515">
    <property type="entry name" value="MetI-like"/>
</dbReference>
<keyword evidence="7 9" id="KW-1133">Transmembrane helix</keyword>
<evidence type="ECO:0000256" key="4">
    <source>
        <dbReference type="ARBA" id="ARBA00022475"/>
    </source>
</evidence>
<evidence type="ECO:0000256" key="2">
    <source>
        <dbReference type="ARBA" id="ARBA00010072"/>
    </source>
</evidence>
<name>A0A1T4KJA6_TREPO</name>
<dbReference type="Pfam" id="PF00528">
    <property type="entry name" value="BPD_transp_1"/>
    <property type="match status" value="1"/>
</dbReference>
<dbReference type="AlphaFoldDB" id="A0A1T4KJA6"/>
<gene>
    <name evidence="11" type="ORF">SAMN02745149_01198</name>
</gene>
<dbReference type="EMBL" id="FUWG01000008">
    <property type="protein sequence ID" value="SJZ42443.1"/>
    <property type="molecule type" value="Genomic_DNA"/>
</dbReference>
<keyword evidence="6" id="KW-0029">Amino-acid transport</keyword>
<proteinExistence type="inferred from homology"/>
<reference evidence="11 12" key="1">
    <citation type="submission" date="2017-02" db="EMBL/GenBank/DDBJ databases">
        <authorList>
            <person name="Peterson S.W."/>
        </authorList>
    </citation>
    <scope>NUCLEOTIDE SEQUENCE [LARGE SCALE GENOMIC DNA]</scope>
    <source>
        <strain evidence="11 12">ATCC BAA-908</strain>
    </source>
</reference>
<evidence type="ECO:0000256" key="9">
    <source>
        <dbReference type="RuleBase" id="RU363032"/>
    </source>
</evidence>
<dbReference type="PANTHER" id="PTHR30614">
    <property type="entry name" value="MEMBRANE COMPONENT OF AMINO ACID ABC TRANSPORTER"/>
    <property type="match status" value="1"/>
</dbReference>
<dbReference type="InterPro" id="IPR010065">
    <property type="entry name" value="AA_ABC_transptr_permease_3TM"/>
</dbReference>
<dbReference type="GO" id="GO:0043190">
    <property type="term" value="C:ATP-binding cassette (ABC) transporter complex"/>
    <property type="evidence" value="ECO:0007669"/>
    <property type="project" value="InterPro"/>
</dbReference>
<dbReference type="CDD" id="cd06261">
    <property type="entry name" value="TM_PBP2"/>
    <property type="match status" value="1"/>
</dbReference>
<dbReference type="Gene3D" id="1.10.3720.10">
    <property type="entry name" value="MetI-like"/>
    <property type="match status" value="1"/>
</dbReference>
<comment type="subcellular location">
    <subcellularLocation>
        <location evidence="1">Cell inner membrane</location>
        <topology evidence="1">Multi-pass membrane protein</topology>
    </subcellularLocation>
    <subcellularLocation>
        <location evidence="9">Cell membrane</location>
        <topology evidence="9">Multi-pass membrane protein</topology>
    </subcellularLocation>
</comment>
<feature type="transmembrane region" description="Helical" evidence="9">
    <location>
        <begin position="23"/>
        <end position="44"/>
    </location>
</feature>
<dbReference type="GO" id="GO:0022857">
    <property type="term" value="F:transmembrane transporter activity"/>
    <property type="evidence" value="ECO:0007669"/>
    <property type="project" value="InterPro"/>
</dbReference>
<dbReference type="OrthoDB" id="9787841at2"/>
<evidence type="ECO:0000256" key="5">
    <source>
        <dbReference type="ARBA" id="ARBA00022692"/>
    </source>
</evidence>
<comment type="similarity">
    <text evidence="2">Belongs to the binding-protein-dependent transport system permease family. HisMQ subfamily.</text>
</comment>
<organism evidence="11 12">
    <name type="scientific">Treponema porcinum</name>
    <dbReference type="NCBI Taxonomy" id="261392"/>
    <lineage>
        <taxon>Bacteria</taxon>
        <taxon>Pseudomonadati</taxon>
        <taxon>Spirochaetota</taxon>
        <taxon>Spirochaetia</taxon>
        <taxon>Spirochaetales</taxon>
        <taxon>Treponemataceae</taxon>
        <taxon>Treponema</taxon>
    </lineage>
</organism>
<keyword evidence="8 9" id="KW-0472">Membrane</keyword>
<sequence>MNIEFIKQIIPLYADAALLTVRIGLIGIVLSVFVGIVCAVIRWWKIPILHIIVRIYIELSRNTPLLIDLFFLYFALPRMGIKLSSEQCGIIGLTFLGGSYMAETFRSALETVGRTQLESGMCIGLNKMQLVRYIVLPQALAVSVPGLCANCIFMLKETSVFSAVALADLMYVAKDLIGLYYRTQETLFVLVIAYFIILLPVSLLGYFLERRLRYGQFGA</sequence>
<keyword evidence="5 9" id="KW-0812">Transmembrane</keyword>
<evidence type="ECO:0000313" key="11">
    <source>
        <dbReference type="EMBL" id="SJZ42443.1"/>
    </source>
</evidence>
<evidence type="ECO:0000256" key="8">
    <source>
        <dbReference type="ARBA" id="ARBA00023136"/>
    </source>
</evidence>
<evidence type="ECO:0000256" key="7">
    <source>
        <dbReference type="ARBA" id="ARBA00022989"/>
    </source>
</evidence>
<evidence type="ECO:0000313" key="12">
    <source>
        <dbReference type="Proteomes" id="UP000190423"/>
    </source>
</evidence>
<dbReference type="RefSeq" id="WP_078933110.1">
    <property type="nucleotide sequence ID" value="NZ_FUWG01000008.1"/>
</dbReference>
<evidence type="ECO:0000256" key="1">
    <source>
        <dbReference type="ARBA" id="ARBA00004429"/>
    </source>
</evidence>
<protein>
    <submittedName>
        <fullName evidence="11">Polar amino acid transport system permease protein</fullName>
    </submittedName>
</protein>
<dbReference type="InterPro" id="IPR043429">
    <property type="entry name" value="ArtM/GltK/GlnP/TcyL/YhdX-like"/>
</dbReference>
<dbReference type="SUPFAM" id="SSF161098">
    <property type="entry name" value="MetI-like"/>
    <property type="match status" value="1"/>
</dbReference>
<evidence type="ECO:0000256" key="6">
    <source>
        <dbReference type="ARBA" id="ARBA00022970"/>
    </source>
</evidence>
<dbReference type="Proteomes" id="UP000190423">
    <property type="component" value="Unassembled WGS sequence"/>
</dbReference>
<dbReference type="GeneID" id="78316497"/>
<evidence type="ECO:0000256" key="3">
    <source>
        <dbReference type="ARBA" id="ARBA00022448"/>
    </source>
</evidence>
<dbReference type="GO" id="GO:0006865">
    <property type="term" value="P:amino acid transport"/>
    <property type="evidence" value="ECO:0007669"/>
    <property type="project" value="UniProtKB-KW"/>
</dbReference>
<dbReference type="InterPro" id="IPR035906">
    <property type="entry name" value="MetI-like_sf"/>
</dbReference>
<keyword evidence="4" id="KW-1003">Cell membrane</keyword>
<dbReference type="NCBIfam" id="TIGR01726">
    <property type="entry name" value="HEQRo_perm_3TM"/>
    <property type="match status" value="1"/>
</dbReference>
<evidence type="ECO:0000259" key="10">
    <source>
        <dbReference type="PROSITE" id="PS50928"/>
    </source>
</evidence>
<dbReference type="PROSITE" id="PS50928">
    <property type="entry name" value="ABC_TM1"/>
    <property type="match status" value="1"/>
</dbReference>
<feature type="transmembrane region" description="Helical" evidence="9">
    <location>
        <begin position="187"/>
        <end position="208"/>
    </location>
</feature>
<dbReference type="PANTHER" id="PTHR30614:SF37">
    <property type="entry name" value="AMINO-ACID ABC TRANSPORTER PERMEASE PROTEIN YHDX-RELATED"/>
    <property type="match status" value="1"/>
</dbReference>
<keyword evidence="3 9" id="KW-0813">Transport</keyword>
<dbReference type="STRING" id="261392.SAMN02745149_01198"/>
<keyword evidence="12" id="KW-1185">Reference proteome</keyword>
<feature type="domain" description="ABC transmembrane type-1" evidence="10">
    <location>
        <begin position="17"/>
        <end position="205"/>
    </location>
</feature>